<dbReference type="InterPro" id="IPR048273">
    <property type="entry name" value="Luciferase"/>
</dbReference>
<dbReference type="KEGG" id="scya:EJ357_04785"/>
<dbReference type="AlphaFoldDB" id="A0A3S9M0X8"/>
<proteinExistence type="predicted"/>
<dbReference type="EMBL" id="CP034539">
    <property type="protein sequence ID" value="AZQ32844.1"/>
    <property type="molecule type" value="Genomic_DNA"/>
</dbReference>
<evidence type="ECO:0000256" key="1">
    <source>
        <dbReference type="SAM" id="MobiDB-lite"/>
    </source>
</evidence>
<dbReference type="Pfam" id="PF17648">
    <property type="entry name" value="Luciferase"/>
    <property type="match status" value="1"/>
</dbReference>
<dbReference type="PANTHER" id="PTHR38695:SF1">
    <property type="entry name" value="AMINO ACID PERMEASE_ SLC12A DOMAIN-CONTAINING PROTEIN"/>
    <property type="match status" value="1"/>
</dbReference>
<keyword evidence="4" id="KW-1185">Reference proteome</keyword>
<feature type="region of interest" description="Disordered" evidence="1">
    <location>
        <begin position="1"/>
        <end position="35"/>
    </location>
</feature>
<accession>A0A3S9M0X8</accession>
<feature type="domain" description="Luciferase" evidence="2">
    <location>
        <begin position="85"/>
        <end position="154"/>
    </location>
</feature>
<name>A0A3S9M0X8_9ACTN</name>
<dbReference type="Proteomes" id="UP000280298">
    <property type="component" value="Chromosome"/>
</dbReference>
<sequence>MPHKIGIKPLELPTRPGERPATGPEVPHQQLDQTSPAELQEELWRRMGTLEGVRTGPSGISLPETRALHLHPALARGPKEAFLIGQEFVHLHGAFDGSLHAALPADIAAQAIESGWAEHHPLVRSGKVPETLVMIYGPRDAAELETLWQLVGVSYAFARGEWV</sequence>
<organism evidence="3 4">
    <name type="scientific">Streptomyces cyaneochromogenes</name>
    <dbReference type="NCBI Taxonomy" id="2496836"/>
    <lineage>
        <taxon>Bacteria</taxon>
        <taxon>Bacillati</taxon>
        <taxon>Actinomycetota</taxon>
        <taxon>Actinomycetes</taxon>
        <taxon>Kitasatosporales</taxon>
        <taxon>Streptomycetaceae</taxon>
        <taxon>Streptomyces</taxon>
    </lineage>
</organism>
<dbReference type="RefSeq" id="WP_126388926.1">
    <property type="nucleotide sequence ID" value="NZ_CP034539.1"/>
</dbReference>
<dbReference type="PANTHER" id="PTHR38695">
    <property type="entry name" value="AMINO ACID PERMEASE_ SLC12A DOMAIN-CONTAINING PROTEIN"/>
    <property type="match status" value="1"/>
</dbReference>
<reference evidence="3 4" key="1">
    <citation type="journal article" date="2019" name="Int. J. Syst. Evol. Microbiol.">
        <title>Streptomyces cyaneochromogenes sp. nov., a blue pigment-producing actinomycete from manganese-contaminated soil.</title>
        <authorList>
            <person name="Tang X."/>
            <person name="Zhao J."/>
            <person name="Li K."/>
            <person name="Chen Z."/>
            <person name="Sun Y."/>
            <person name="Gao J."/>
        </authorList>
    </citation>
    <scope>NUCLEOTIDE SEQUENCE [LARGE SCALE GENOMIC DNA]</scope>
    <source>
        <strain evidence="3 4">MK-45</strain>
    </source>
</reference>
<evidence type="ECO:0000313" key="4">
    <source>
        <dbReference type="Proteomes" id="UP000280298"/>
    </source>
</evidence>
<protein>
    <submittedName>
        <fullName evidence="3">Phospholipase</fullName>
    </submittedName>
</protein>
<gene>
    <name evidence="3" type="ORF">EJ357_04785</name>
</gene>
<dbReference type="InterPro" id="IPR040841">
    <property type="entry name" value="Luciferase_dom"/>
</dbReference>
<dbReference type="OrthoDB" id="822427at2"/>
<evidence type="ECO:0000259" key="2">
    <source>
        <dbReference type="Pfam" id="PF17648"/>
    </source>
</evidence>
<evidence type="ECO:0000313" key="3">
    <source>
        <dbReference type="EMBL" id="AZQ32844.1"/>
    </source>
</evidence>